<dbReference type="Proteomes" id="UP000821845">
    <property type="component" value="Chromosome 9"/>
</dbReference>
<dbReference type="EMBL" id="CM023489">
    <property type="protein sequence ID" value="KAH6922797.1"/>
    <property type="molecule type" value="Genomic_DNA"/>
</dbReference>
<comment type="caution">
    <text evidence="1">The sequence shown here is derived from an EMBL/GenBank/DDBJ whole genome shotgun (WGS) entry which is preliminary data.</text>
</comment>
<sequence>MFESVSEEAADTEFRNASFVLFFCGSLVSAAAGLNGLCCRRSPPLKNPCRCTQHSAPESGAREHAFELCYACYAYKYTPPQCATPLLTGCRKIATTDTPRLYAHCVLRSGWTHSFAGRYCLSTVRFCTKRSSHSAHSETTAVAAGGAFARGVGDETGQRAVGCWGTGSGLDR</sequence>
<evidence type="ECO:0000313" key="2">
    <source>
        <dbReference type="Proteomes" id="UP000821845"/>
    </source>
</evidence>
<gene>
    <name evidence="1" type="ORF">HPB50_019088</name>
</gene>
<evidence type="ECO:0000313" key="1">
    <source>
        <dbReference type="EMBL" id="KAH6922797.1"/>
    </source>
</evidence>
<proteinExistence type="predicted"/>
<keyword evidence="2" id="KW-1185">Reference proteome</keyword>
<name>A0ACB7RLS7_HYAAI</name>
<accession>A0ACB7RLS7</accession>
<organism evidence="1 2">
    <name type="scientific">Hyalomma asiaticum</name>
    <name type="common">Tick</name>
    <dbReference type="NCBI Taxonomy" id="266040"/>
    <lineage>
        <taxon>Eukaryota</taxon>
        <taxon>Metazoa</taxon>
        <taxon>Ecdysozoa</taxon>
        <taxon>Arthropoda</taxon>
        <taxon>Chelicerata</taxon>
        <taxon>Arachnida</taxon>
        <taxon>Acari</taxon>
        <taxon>Parasitiformes</taxon>
        <taxon>Ixodida</taxon>
        <taxon>Ixodoidea</taxon>
        <taxon>Ixodidae</taxon>
        <taxon>Hyalomminae</taxon>
        <taxon>Hyalomma</taxon>
    </lineage>
</organism>
<protein>
    <submittedName>
        <fullName evidence="1">Uncharacterized protein</fullName>
    </submittedName>
</protein>
<reference evidence="1" key="1">
    <citation type="submission" date="2020-05" db="EMBL/GenBank/DDBJ databases">
        <title>Large-scale comparative analyses of tick genomes elucidate their genetic diversity and vector capacities.</title>
        <authorList>
            <person name="Jia N."/>
            <person name="Wang J."/>
            <person name="Shi W."/>
            <person name="Du L."/>
            <person name="Sun Y."/>
            <person name="Zhan W."/>
            <person name="Jiang J."/>
            <person name="Wang Q."/>
            <person name="Zhang B."/>
            <person name="Ji P."/>
            <person name="Sakyi L.B."/>
            <person name="Cui X."/>
            <person name="Yuan T."/>
            <person name="Jiang B."/>
            <person name="Yang W."/>
            <person name="Lam T.T.-Y."/>
            <person name="Chang Q."/>
            <person name="Ding S."/>
            <person name="Wang X."/>
            <person name="Zhu J."/>
            <person name="Ruan X."/>
            <person name="Zhao L."/>
            <person name="Wei J."/>
            <person name="Que T."/>
            <person name="Du C."/>
            <person name="Cheng J."/>
            <person name="Dai P."/>
            <person name="Han X."/>
            <person name="Huang E."/>
            <person name="Gao Y."/>
            <person name="Liu J."/>
            <person name="Shao H."/>
            <person name="Ye R."/>
            <person name="Li L."/>
            <person name="Wei W."/>
            <person name="Wang X."/>
            <person name="Wang C."/>
            <person name="Yang T."/>
            <person name="Huo Q."/>
            <person name="Li W."/>
            <person name="Guo W."/>
            <person name="Chen H."/>
            <person name="Zhou L."/>
            <person name="Ni X."/>
            <person name="Tian J."/>
            <person name="Zhou Y."/>
            <person name="Sheng Y."/>
            <person name="Liu T."/>
            <person name="Pan Y."/>
            <person name="Xia L."/>
            <person name="Li J."/>
            <person name="Zhao F."/>
            <person name="Cao W."/>
        </authorList>
    </citation>
    <scope>NUCLEOTIDE SEQUENCE</scope>
    <source>
        <strain evidence="1">Hyas-2018</strain>
    </source>
</reference>